<dbReference type="EMBL" id="BK015559">
    <property type="protein sequence ID" value="DAE12868.1"/>
    <property type="molecule type" value="Genomic_DNA"/>
</dbReference>
<name>A0A8S5Q2V4_9CAUD</name>
<proteinExistence type="predicted"/>
<evidence type="ECO:0000313" key="1">
    <source>
        <dbReference type="EMBL" id="DAE12868.1"/>
    </source>
</evidence>
<protein>
    <submittedName>
        <fullName evidence="1">Uncharacterized protein</fullName>
    </submittedName>
</protein>
<organism evidence="1">
    <name type="scientific">Siphoviridae sp. ctcC24</name>
    <dbReference type="NCBI Taxonomy" id="2825570"/>
    <lineage>
        <taxon>Viruses</taxon>
        <taxon>Duplodnaviria</taxon>
        <taxon>Heunggongvirae</taxon>
        <taxon>Uroviricota</taxon>
        <taxon>Caudoviricetes</taxon>
    </lineage>
</organism>
<sequence>MPRIRDQTYVTWLLYHGNGEKTMIQYRGVPP</sequence>
<accession>A0A8S5Q2V4</accession>
<reference evidence="1" key="1">
    <citation type="journal article" date="2021" name="Proc. Natl. Acad. Sci. U.S.A.">
        <title>A Catalog of Tens of Thousands of Viruses from Human Metagenomes Reveals Hidden Associations with Chronic Diseases.</title>
        <authorList>
            <person name="Tisza M.J."/>
            <person name="Buck C.B."/>
        </authorList>
    </citation>
    <scope>NUCLEOTIDE SEQUENCE</scope>
    <source>
        <strain evidence="1">Ctcc24</strain>
    </source>
</reference>